<dbReference type="Pfam" id="PF13372">
    <property type="entry name" value="Alginate_exp"/>
    <property type="match status" value="1"/>
</dbReference>
<feature type="chain" id="PRO_5022216686" description="Alginate export domain-containing protein" evidence="1">
    <location>
        <begin position="23"/>
        <end position="580"/>
    </location>
</feature>
<dbReference type="Pfam" id="PF18914">
    <property type="entry name" value="DUF5666"/>
    <property type="match status" value="2"/>
</dbReference>
<dbReference type="OrthoDB" id="7869509at2"/>
<dbReference type="AlphaFoldDB" id="A0A545SZZ1"/>
<keyword evidence="5" id="KW-1185">Reference proteome</keyword>
<organism evidence="4 5">
    <name type="scientific">Exilibacterium tricleocarpae</name>
    <dbReference type="NCBI Taxonomy" id="2591008"/>
    <lineage>
        <taxon>Bacteria</taxon>
        <taxon>Pseudomonadati</taxon>
        <taxon>Pseudomonadota</taxon>
        <taxon>Gammaproteobacteria</taxon>
        <taxon>Cellvibrionales</taxon>
        <taxon>Cellvibrionaceae</taxon>
        <taxon>Exilibacterium</taxon>
    </lineage>
</organism>
<evidence type="ECO:0008006" key="6">
    <source>
        <dbReference type="Google" id="ProtNLM"/>
    </source>
</evidence>
<dbReference type="RefSeq" id="WP_142928947.1">
    <property type="nucleotide sequence ID" value="NZ_ML660102.1"/>
</dbReference>
<evidence type="ECO:0000259" key="3">
    <source>
        <dbReference type="Pfam" id="PF18914"/>
    </source>
</evidence>
<comment type="caution">
    <text evidence="4">The sequence shown here is derived from an EMBL/GenBank/DDBJ whole genome shotgun (WGS) entry which is preliminary data.</text>
</comment>
<sequence>MKLLMRLIGLQLAFFFCLGAEAAEYRSDLAVIEPGHWVEVRGRADKRGGFVAERVELVTPQKYQEVIGVAAISERGDDYISLAGLQVKISDKTRFRDLSRSALLAQKVQVEGRYRGQRRLSSRQISSRKAGRDRLLGRVDDIQWSAAGGQLTMLGIRVTVANGTTVRHEIPLAKMVRDDREIIGGSLNIDDDDDRFGEGVRLGDNASLTMRLESRATSEDNYNLDRDDAEDRLDQQLGLRARLEFTHSPQVRSRLEIKHQQLYRDDDEDGRFSRDETQLGEAYVLVRDLAPNLDLQVGRQDFDDPREWLFDENLDGVRAYWKGDRIAAELALASTFEGGDERDRDTRTAMIYLSNRDRRRHLAGYVIDRYVDQTESERRTHIGARAIGEWLPDTESWLELSYMTGRRGDLDTSGFGFDLGATLELNKWASITLGFASGQGGTSDDNHDYTFRQTELQDNNGKFNGITSFRYYGELVDPELSNLRIVTAGLGFNFDDHTSIDLVGNYYRQHRARDELTDTDLDEDPNGIDKDLGWEIDVIVGWEPRQRWDIEAVIGYFHPGKAFDDADSSMLLKLQARYRY</sequence>
<feature type="domain" description="DUF5666" evidence="3">
    <location>
        <begin position="72"/>
        <end position="120"/>
    </location>
</feature>
<evidence type="ECO:0000256" key="1">
    <source>
        <dbReference type="SAM" id="SignalP"/>
    </source>
</evidence>
<evidence type="ECO:0000313" key="5">
    <source>
        <dbReference type="Proteomes" id="UP000319732"/>
    </source>
</evidence>
<accession>A0A545SZZ1</accession>
<gene>
    <name evidence="4" type="ORF">FKG94_21175</name>
</gene>
<name>A0A545SZZ1_9GAMM</name>
<evidence type="ECO:0000313" key="4">
    <source>
        <dbReference type="EMBL" id="TQV70537.1"/>
    </source>
</evidence>
<dbReference type="InterPro" id="IPR025388">
    <property type="entry name" value="Alginate_export_dom"/>
</dbReference>
<dbReference type="InterPro" id="IPR053728">
    <property type="entry name" value="Alginate_Permeability_Chnl"/>
</dbReference>
<feature type="signal peptide" evidence="1">
    <location>
        <begin position="1"/>
        <end position="22"/>
    </location>
</feature>
<reference evidence="4 5" key="1">
    <citation type="submission" date="2019-06" db="EMBL/GenBank/DDBJ databases">
        <title>Whole genome sequence for Cellvibrionaceae sp. R142.</title>
        <authorList>
            <person name="Wang G."/>
        </authorList>
    </citation>
    <scope>NUCLEOTIDE SEQUENCE [LARGE SCALE GENOMIC DNA]</scope>
    <source>
        <strain evidence="4 5">R142</strain>
    </source>
</reference>
<dbReference type="SUPFAM" id="SSF56935">
    <property type="entry name" value="Porins"/>
    <property type="match status" value="1"/>
</dbReference>
<feature type="domain" description="DUF5666" evidence="3">
    <location>
        <begin position="28"/>
        <end position="56"/>
    </location>
</feature>
<keyword evidence="1" id="KW-0732">Signal</keyword>
<evidence type="ECO:0000259" key="2">
    <source>
        <dbReference type="Pfam" id="PF13372"/>
    </source>
</evidence>
<dbReference type="InterPro" id="IPR043724">
    <property type="entry name" value="DUF5666"/>
</dbReference>
<dbReference type="EMBL" id="VHSG01000024">
    <property type="protein sequence ID" value="TQV70537.1"/>
    <property type="molecule type" value="Genomic_DNA"/>
</dbReference>
<feature type="domain" description="Alginate export" evidence="2">
    <location>
        <begin position="211"/>
        <end position="569"/>
    </location>
</feature>
<dbReference type="Gene3D" id="2.40.160.100">
    <property type="match status" value="1"/>
</dbReference>
<protein>
    <recommendedName>
        <fullName evidence="6">Alginate export domain-containing protein</fullName>
    </recommendedName>
</protein>
<proteinExistence type="predicted"/>
<dbReference type="Proteomes" id="UP000319732">
    <property type="component" value="Unassembled WGS sequence"/>
</dbReference>